<dbReference type="CDD" id="cd05228">
    <property type="entry name" value="AR_FR_like_1_SDR_e"/>
    <property type="match status" value="1"/>
</dbReference>
<evidence type="ECO:0000313" key="2">
    <source>
        <dbReference type="EMBL" id="EGD31486.1"/>
    </source>
</evidence>
<organism evidence="2 3">
    <name type="scientific">Streptococcus sanguinis SK115</name>
    <dbReference type="NCBI Taxonomy" id="888810"/>
    <lineage>
        <taxon>Bacteria</taxon>
        <taxon>Bacillati</taxon>
        <taxon>Bacillota</taxon>
        <taxon>Bacilli</taxon>
        <taxon>Lactobacillales</taxon>
        <taxon>Streptococcaceae</taxon>
        <taxon>Streptococcus</taxon>
    </lineage>
</organism>
<reference evidence="2 3" key="1">
    <citation type="submission" date="2011-02" db="EMBL/GenBank/DDBJ databases">
        <authorList>
            <person name="Muzny D."/>
            <person name="Qin X."/>
            <person name="Deng J."/>
            <person name="Jiang H."/>
            <person name="Liu Y."/>
            <person name="Qu J."/>
            <person name="Song X.-Z."/>
            <person name="Zhang L."/>
            <person name="Thornton R."/>
            <person name="Coyle M."/>
            <person name="Francisco L."/>
            <person name="Jackson L."/>
            <person name="Javaid M."/>
            <person name="Korchina V."/>
            <person name="Kovar C."/>
            <person name="Mata R."/>
            <person name="Mathew T."/>
            <person name="Ngo R."/>
            <person name="Nguyen L."/>
            <person name="Nguyen N."/>
            <person name="Okwuonu G."/>
            <person name="Ongeri F."/>
            <person name="Pham C."/>
            <person name="Simmons D."/>
            <person name="Wilczek-Boney K."/>
            <person name="Hale W."/>
            <person name="Jakkamsetti A."/>
            <person name="Pham P."/>
            <person name="Ruth R."/>
            <person name="San Lucas F."/>
            <person name="Warren J."/>
            <person name="Zhang J."/>
            <person name="Zhao Z."/>
            <person name="Zhou C."/>
            <person name="Zhu D."/>
            <person name="Lee S."/>
            <person name="Bess C."/>
            <person name="Blankenburg K."/>
            <person name="Forbes L."/>
            <person name="Fu Q."/>
            <person name="Gubbala S."/>
            <person name="Hirani K."/>
            <person name="Jayaseelan J.C."/>
            <person name="Lara F."/>
            <person name="Munidasa M."/>
            <person name="Palculict T."/>
            <person name="Patil S."/>
            <person name="Pu L.-L."/>
            <person name="Saada N."/>
            <person name="Tang L."/>
            <person name="Weissenberger G."/>
            <person name="Zhu Y."/>
            <person name="Hemphill L."/>
            <person name="Shang Y."/>
            <person name="Youmans B."/>
            <person name="Ayvaz T."/>
            <person name="Ross M."/>
            <person name="Santibanez J."/>
            <person name="Aqrawi P."/>
            <person name="Gross S."/>
            <person name="Joshi V."/>
            <person name="Fowler G."/>
            <person name="Nazareth L."/>
            <person name="Reid J."/>
            <person name="Worley K."/>
            <person name="Petrosino J."/>
            <person name="Highlander S."/>
            <person name="Gibbs R."/>
        </authorList>
    </citation>
    <scope>NUCLEOTIDE SEQUENCE [LARGE SCALE GENOMIC DNA]</scope>
    <source>
        <strain evidence="2 3">SK115</strain>
    </source>
</reference>
<dbReference type="Gene3D" id="3.40.50.720">
    <property type="entry name" value="NAD(P)-binding Rossmann-like Domain"/>
    <property type="match status" value="1"/>
</dbReference>
<dbReference type="GO" id="GO:0004029">
    <property type="term" value="F:aldehyde dehydrogenase (NAD+) activity"/>
    <property type="evidence" value="ECO:0007669"/>
    <property type="project" value="TreeGrafter"/>
</dbReference>
<dbReference type="InterPro" id="IPR051783">
    <property type="entry name" value="NAD(P)-dependent_oxidoreduct"/>
</dbReference>
<accession>F0I9K2</accession>
<sequence>MQKEEKRMTPNPTNQKPARTMTHAFVTGATGLLGNNLVRALLKENIQVTALVRSEEKARKQFADLPIQIVKGDILEPKSYRDYLAGCDSLFHTAAFFRDNYKGGKHWQELYDTNIIGTNNLLEAAYEAGIRQFVHTSSCVVLEGEANQLIDESMSRSKDTPFDYYRSKILSEEAVRDFLDKHSDVFGCFILPSVMLGPRDLGPTSSGQLIINFVEQKLPGILKASYNMVDARDVADIHLRAMKYGRSKERYLAVGRQVTMTELYQILEKITGVPAPKRKISPLFVKIYAQASELYHRLTKKPILITNELAHLMAEEYLKSNFSFAKTESELGGQHRPLEESIADVVDWYRKHGYFAK</sequence>
<dbReference type="HOGENOM" id="CLU_007383_6_0_9"/>
<dbReference type="GO" id="GO:0045552">
    <property type="term" value="F:dihydroflavanol 4-reductase activity"/>
    <property type="evidence" value="ECO:0007669"/>
    <property type="project" value="UniProtKB-EC"/>
</dbReference>
<keyword evidence="2" id="KW-0560">Oxidoreductase</keyword>
<dbReference type="EC" id="1.1.1.219" evidence="2"/>
<dbReference type="InterPro" id="IPR036291">
    <property type="entry name" value="NAD(P)-bd_dom_sf"/>
</dbReference>
<protein>
    <submittedName>
        <fullName evidence="2">Dihydrokaempferol 4-reductase</fullName>
        <ecNumber evidence="2">1.1.1.219</ecNumber>
    </submittedName>
</protein>
<dbReference type="EMBL" id="AEXW01000006">
    <property type="protein sequence ID" value="EGD31486.1"/>
    <property type="molecule type" value="Genomic_DNA"/>
</dbReference>
<dbReference type="GO" id="GO:0005737">
    <property type="term" value="C:cytoplasm"/>
    <property type="evidence" value="ECO:0007669"/>
    <property type="project" value="TreeGrafter"/>
</dbReference>
<dbReference type="Proteomes" id="UP000003351">
    <property type="component" value="Unassembled WGS sequence"/>
</dbReference>
<dbReference type="PANTHER" id="PTHR48079">
    <property type="entry name" value="PROTEIN YEEZ"/>
    <property type="match status" value="1"/>
</dbReference>
<dbReference type="SUPFAM" id="SSF51735">
    <property type="entry name" value="NAD(P)-binding Rossmann-fold domains"/>
    <property type="match status" value="1"/>
</dbReference>
<dbReference type="Pfam" id="PF01370">
    <property type="entry name" value="Epimerase"/>
    <property type="match status" value="1"/>
</dbReference>
<feature type="domain" description="NAD-dependent epimerase/dehydratase" evidence="1">
    <location>
        <begin position="25"/>
        <end position="251"/>
    </location>
</feature>
<proteinExistence type="predicted"/>
<dbReference type="AlphaFoldDB" id="F0I9K2"/>
<gene>
    <name evidence="2" type="primary">wcaG</name>
    <name evidence="2" type="ORF">HMPREF9382_1486</name>
</gene>
<dbReference type="PANTHER" id="PTHR48079:SF6">
    <property type="entry name" value="NAD(P)-BINDING DOMAIN-CONTAINING PROTEIN-RELATED"/>
    <property type="match status" value="1"/>
</dbReference>
<evidence type="ECO:0000313" key="3">
    <source>
        <dbReference type="Proteomes" id="UP000003351"/>
    </source>
</evidence>
<comment type="caution">
    <text evidence="2">The sequence shown here is derived from an EMBL/GenBank/DDBJ whole genome shotgun (WGS) entry which is preliminary data.</text>
</comment>
<evidence type="ECO:0000259" key="1">
    <source>
        <dbReference type="Pfam" id="PF01370"/>
    </source>
</evidence>
<name>F0I9K2_STRSA</name>
<dbReference type="PATRIC" id="fig|888810.3.peg.1456"/>
<dbReference type="InterPro" id="IPR001509">
    <property type="entry name" value="Epimerase_deHydtase"/>
</dbReference>